<dbReference type="RefSeq" id="WP_131531419.1">
    <property type="nucleotide sequence ID" value="NZ_SJSO01000012.1"/>
</dbReference>
<evidence type="ECO:0000256" key="2">
    <source>
        <dbReference type="ARBA" id="ARBA00022801"/>
    </source>
</evidence>
<dbReference type="InterPro" id="IPR023296">
    <property type="entry name" value="Glyco_hydro_beta-prop_sf"/>
</dbReference>
<dbReference type="InterPro" id="IPR006710">
    <property type="entry name" value="Glyco_hydro_43"/>
</dbReference>
<keyword evidence="5" id="KW-0732">Signal</keyword>
<sequence length="336" mass="38977">MKKILLAGFMLFSIYAFGQKSNKVQRVPKPLYSDPVYDGAADPVVIWNKGEKKWFMFYTNRRANEKNLDGVSWVHGTRIGIAESKDGVKWNYRDTCDIQYRLTDYTHWAPEVIENKGIYHMYLTYVPGVFNDWRHPRYIVHLTSKNLINWKFESKLKLASDRCIDACVFKLPNNKGWRMYYNNEMAGKSIYYADSKDLYHWEDSGKKLIGDKGCEGPKVFYWKNTYWMVVDNWNGLGIYSSIDLLSWKRQPKNILQEPGKGTDDGVIGGHADVIVNGDKAYIYYFTHPGRIPGNKGIDNATTRRSVIQLAELEYLNGEISCNRDKFLAIKLNPNQI</sequence>
<evidence type="ECO:0000256" key="1">
    <source>
        <dbReference type="ARBA" id="ARBA00009865"/>
    </source>
</evidence>
<organism evidence="6 7">
    <name type="scientific">Pedobacter psychrodurus</name>
    <dbReference type="NCBI Taxonomy" id="2530456"/>
    <lineage>
        <taxon>Bacteria</taxon>
        <taxon>Pseudomonadati</taxon>
        <taxon>Bacteroidota</taxon>
        <taxon>Sphingobacteriia</taxon>
        <taxon>Sphingobacteriales</taxon>
        <taxon>Sphingobacteriaceae</taxon>
        <taxon>Pedobacter</taxon>
    </lineage>
</organism>
<protein>
    <submittedName>
        <fullName evidence="6">Glycosyl hydrolase</fullName>
    </submittedName>
</protein>
<keyword evidence="7" id="KW-1185">Reference proteome</keyword>
<dbReference type="EMBL" id="SJSO01000012">
    <property type="protein sequence ID" value="TCD25544.1"/>
    <property type="molecule type" value="Genomic_DNA"/>
</dbReference>
<dbReference type="Gene3D" id="2.115.10.20">
    <property type="entry name" value="Glycosyl hydrolase domain, family 43"/>
    <property type="match status" value="2"/>
</dbReference>
<keyword evidence="3 4" id="KW-0326">Glycosidase</keyword>
<accession>A0A4V2MQQ9</accession>
<evidence type="ECO:0000313" key="7">
    <source>
        <dbReference type="Proteomes" id="UP000293925"/>
    </source>
</evidence>
<proteinExistence type="inferred from homology"/>
<feature type="chain" id="PRO_5020680178" evidence="5">
    <location>
        <begin position="19"/>
        <end position="336"/>
    </location>
</feature>
<dbReference type="Pfam" id="PF04616">
    <property type="entry name" value="Glyco_hydro_43"/>
    <property type="match status" value="1"/>
</dbReference>
<dbReference type="OrthoDB" id="9759709at2"/>
<dbReference type="SUPFAM" id="SSF75005">
    <property type="entry name" value="Arabinanase/levansucrase/invertase"/>
    <property type="match status" value="1"/>
</dbReference>
<dbReference type="AlphaFoldDB" id="A0A4V2MQQ9"/>
<evidence type="ECO:0000256" key="3">
    <source>
        <dbReference type="ARBA" id="ARBA00023295"/>
    </source>
</evidence>
<name>A0A4V2MQQ9_9SPHI</name>
<dbReference type="GO" id="GO:0005975">
    <property type="term" value="P:carbohydrate metabolic process"/>
    <property type="evidence" value="ECO:0007669"/>
    <property type="project" value="InterPro"/>
</dbReference>
<reference evidence="6 7" key="1">
    <citation type="submission" date="2019-02" db="EMBL/GenBank/DDBJ databases">
        <title>Pedobacter sp. RP-3-21 sp. nov., isolated from Arctic soil.</title>
        <authorList>
            <person name="Dahal R.H."/>
        </authorList>
    </citation>
    <scope>NUCLEOTIDE SEQUENCE [LARGE SCALE GENOMIC DNA]</scope>
    <source>
        <strain evidence="6 7">RP-3-21</strain>
    </source>
</reference>
<comment type="similarity">
    <text evidence="1 4">Belongs to the glycosyl hydrolase 43 family.</text>
</comment>
<dbReference type="CDD" id="cd08984">
    <property type="entry name" value="GH43-like"/>
    <property type="match status" value="1"/>
</dbReference>
<comment type="caution">
    <text evidence="6">The sequence shown here is derived from an EMBL/GenBank/DDBJ whole genome shotgun (WGS) entry which is preliminary data.</text>
</comment>
<feature type="signal peptide" evidence="5">
    <location>
        <begin position="1"/>
        <end position="18"/>
    </location>
</feature>
<gene>
    <name evidence="6" type="ORF">EZ456_14885</name>
</gene>
<keyword evidence="2 4" id="KW-0378">Hydrolase</keyword>
<evidence type="ECO:0000313" key="6">
    <source>
        <dbReference type="EMBL" id="TCD25544.1"/>
    </source>
</evidence>
<evidence type="ECO:0000256" key="4">
    <source>
        <dbReference type="RuleBase" id="RU361187"/>
    </source>
</evidence>
<evidence type="ECO:0000256" key="5">
    <source>
        <dbReference type="SAM" id="SignalP"/>
    </source>
</evidence>
<dbReference type="Proteomes" id="UP000293925">
    <property type="component" value="Unassembled WGS sequence"/>
</dbReference>
<dbReference type="GO" id="GO:0004553">
    <property type="term" value="F:hydrolase activity, hydrolyzing O-glycosyl compounds"/>
    <property type="evidence" value="ECO:0007669"/>
    <property type="project" value="InterPro"/>
</dbReference>